<dbReference type="PANTHER" id="PTHR13947">
    <property type="entry name" value="GNAT FAMILY N-ACETYLTRANSFERASE"/>
    <property type="match status" value="1"/>
</dbReference>
<name>G3T5M5_LOXAF</name>
<dbReference type="InterPro" id="IPR050769">
    <property type="entry name" value="NAT_camello-type"/>
</dbReference>
<protein>
    <recommendedName>
        <fullName evidence="3">N-acetyltransferase domain-containing protein</fullName>
    </recommendedName>
</protein>
<keyword evidence="2" id="KW-0812">Transmembrane</keyword>
<reference evidence="4" key="2">
    <citation type="submission" date="2025-08" db="UniProtKB">
        <authorList>
            <consortium name="Ensembl"/>
        </authorList>
    </citation>
    <scope>IDENTIFICATION</scope>
    <source>
        <strain evidence="4">Isolate ISIS603380</strain>
    </source>
</reference>
<dbReference type="STRING" id="9785.ENSLAFP00000008748"/>
<reference evidence="4" key="3">
    <citation type="submission" date="2025-09" db="UniProtKB">
        <authorList>
            <consortium name="Ensembl"/>
        </authorList>
    </citation>
    <scope>IDENTIFICATION</scope>
    <source>
        <strain evidence="4">Isolate ISIS603380</strain>
    </source>
</reference>
<dbReference type="Gene3D" id="3.40.630.30">
    <property type="match status" value="1"/>
</dbReference>
<evidence type="ECO:0000259" key="3">
    <source>
        <dbReference type="PROSITE" id="PS51186"/>
    </source>
</evidence>
<gene>
    <name evidence="4" type="primary">LOC100669295</name>
</gene>
<evidence type="ECO:0000313" key="4">
    <source>
        <dbReference type="Ensembl" id="ENSLAFP00000008748.2"/>
    </source>
</evidence>
<dbReference type="AlphaFoldDB" id="G3T5M5"/>
<evidence type="ECO:0000256" key="2">
    <source>
        <dbReference type="SAM" id="Phobius"/>
    </source>
</evidence>
<dbReference type="CDD" id="cd04301">
    <property type="entry name" value="NAT_SF"/>
    <property type="match status" value="1"/>
</dbReference>
<evidence type="ECO:0000313" key="5">
    <source>
        <dbReference type="Proteomes" id="UP000007646"/>
    </source>
</evidence>
<dbReference type="Proteomes" id="UP000007646">
    <property type="component" value="Unassembled WGS sequence"/>
</dbReference>
<reference evidence="4 5" key="1">
    <citation type="submission" date="2009-06" db="EMBL/GenBank/DDBJ databases">
        <title>The Genome Sequence of Loxodonta africana (African elephant).</title>
        <authorList>
            <person name="Di Palma F."/>
            <person name="Heiman D."/>
            <person name="Young S."/>
            <person name="Johnson J."/>
            <person name="Lander E.S."/>
            <person name="Lindblad-Toh K."/>
        </authorList>
    </citation>
    <scope>NUCLEOTIDE SEQUENCE [LARGE SCALE GENOMIC DNA]</scope>
    <source>
        <strain evidence="4 5">Isolate ISIS603380</strain>
    </source>
</reference>
<dbReference type="GO" id="GO:0008080">
    <property type="term" value="F:N-acetyltransferase activity"/>
    <property type="evidence" value="ECO:0007669"/>
    <property type="project" value="InterPro"/>
</dbReference>
<dbReference type="HOGENOM" id="CLU_013985_10_1_1"/>
<feature type="transmembrane region" description="Helical" evidence="2">
    <location>
        <begin position="36"/>
        <end position="54"/>
    </location>
</feature>
<keyword evidence="2" id="KW-1133">Transmembrane helix</keyword>
<dbReference type="FunCoup" id="G3T5M5">
    <property type="interactions" value="16"/>
</dbReference>
<keyword evidence="1" id="KW-0808">Transferase</keyword>
<organism evidence="4 5">
    <name type="scientific">Loxodonta africana</name>
    <name type="common">African elephant</name>
    <dbReference type="NCBI Taxonomy" id="9785"/>
    <lineage>
        <taxon>Eukaryota</taxon>
        <taxon>Metazoa</taxon>
        <taxon>Chordata</taxon>
        <taxon>Craniata</taxon>
        <taxon>Vertebrata</taxon>
        <taxon>Euteleostomi</taxon>
        <taxon>Mammalia</taxon>
        <taxon>Eutheria</taxon>
        <taxon>Afrotheria</taxon>
        <taxon>Proboscidea</taxon>
        <taxon>Elephantidae</taxon>
        <taxon>Loxodonta</taxon>
    </lineage>
</organism>
<dbReference type="Pfam" id="PF00583">
    <property type="entry name" value="Acetyltransf_1"/>
    <property type="match status" value="1"/>
</dbReference>
<dbReference type="PANTHER" id="PTHR13947:SF48">
    <property type="entry name" value="N-ACETYLTRANSFERASE 8-RELATED"/>
    <property type="match status" value="1"/>
</dbReference>
<dbReference type="PROSITE" id="PS51186">
    <property type="entry name" value="GNAT"/>
    <property type="match status" value="1"/>
</dbReference>
<keyword evidence="5" id="KW-1185">Reference proteome</keyword>
<feature type="domain" description="N-acetyltransferase" evidence="3">
    <location>
        <begin position="69"/>
        <end position="220"/>
    </location>
</feature>
<dbReference type="InterPro" id="IPR000182">
    <property type="entry name" value="GNAT_dom"/>
</dbReference>
<keyword evidence="2" id="KW-0472">Membrane</keyword>
<accession>G3T5M5</accession>
<evidence type="ECO:0000256" key="1">
    <source>
        <dbReference type="ARBA" id="ARBA00022679"/>
    </source>
</evidence>
<dbReference type="InParanoid" id="G3T5M5"/>
<dbReference type="OMA" id="YVPTLCV"/>
<dbReference type="GeneTree" id="ENSGT00950000182932"/>
<dbReference type="Ensembl" id="ENSLAFT00000010445.2">
    <property type="protein sequence ID" value="ENSLAFP00000008748.2"/>
    <property type="gene ID" value="ENSLAFG00000010447.2"/>
</dbReference>
<dbReference type="eggNOG" id="KOG3139">
    <property type="taxonomic scope" value="Eukaryota"/>
</dbReference>
<proteinExistence type="predicted"/>
<dbReference type="InterPro" id="IPR016181">
    <property type="entry name" value="Acyl_CoA_acyltransferase"/>
</dbReference>
<dbReference type="SUPFAM" id="SSF55729">
    <property type="entry name" value="Acyl-CoA N-acyltransferases (Nat)"/>
    <property type="match status" value="1"/>
</dbReference>
<sequence>MAPYHIRKYRESDHKEVIELFSVGMTENIPATFRHLLRLPQTLVLLCGGPLTLFLVSGSWLLALMASLALLAVLRFLAKYPWTEYVAMSLNTDMSDITKTYLSKQGSYFWVAECEEQVVGMVACLPAEDSTLERKQLELLHLSVALEHRGQGMAKALVRMVLQFARDLGYSEIILSTTAVQYSAIGLYQSLGFQKVHEYFFSTGFRITSVATIRFIYCLPSPQVCQA</sequence>